<name>A0ABT7KH27_9HYPH</name>
<comment type="caution">
    <text evidence="1">The sequence shown here is derived from an EMBL/GenBank/DDBJ whole genome shotgun (WGS) entry which is preliminary data.</text>
</comment>
<dbReference type="EMBL" id="JARFYN010000027">
    <property type="protein sequence ID" value="MDL2407937.1"/>
    <property type="molecule type" value="Genomic_DNA"/>
</dbReference>
<reference evidence="1" key="1">
    <citation type="submission" date="2023-06" db="EMBL/GenBank/DDBJ databases">
        <title>Phylogenetic Diversity of Rhizobium strains.</title>
        <authorList>
            <person name="Moura F.T."/>
            <person name="Helene L.C.F."/>
            <person name="Hungria M."/>
        </authorList>
    </citation>
    <scope>NUCLEOTIDE SEQUENCE</scope>
    <source>
        <strain evidence="1">CCGE524</strain>
    </source>
</reference>
<evidence type="ECO:0000313" key="1">
    <source>
        <dbReference type="EMBL" id="MDL2407937.1"/>
    </source>
</evidence>
<keyword evidence="2" id="KW-1185">Reference proteome</keyword>
<dbReference type="RefSeq" id="WP_285881367.1">
    <property type="nucleotide sequence ID" value="NZ_JARFYN010000027.1"/>
</dbReference>
<proteinExistence type="predicted"/>
<sequence length="50" mass="5644">MIYSFSRIGAASKMKVEEEIATEWLWTYNHERPNMGIGGVTPAQKLKMAA</sequence>
<evidence type="ECO:0008006" key="3">
    <source>
        <dbReference type="Google" id="ProtNLM"/>
    </source>
</evidence>
<evidence type="ECO:0000313" key="2">
    <source>
        <dbReference type="Proteomes" id="UP001172630"/>
    </source>
</evidence>
<gene>
    <name evidence="1" type="ORF">PY650_20180</name>
</gene>
<accession>A0ABT7KH27</accession>
<protein>
    <recommendedName>
        <fullName evidence="3">Integrase catalytic domain-containing protein</fullName>
    </recommendedName>
</protein>
<dbReference type="Proteomes" id="UP001172630">
    <property type="component" value="Unassembled WGS sequence"/>
</dbReference>
<organism evidence="1 2">
    <name type="scientific">Rhizobium calliandrae</name>
    <dbReference type="NCBI Taxonomy" id="1312182"/>
    <lineage>
        <taxon>Bacteria</taxon>
        <taxon>Pseudomonadati</taxon>
        <taxon>Pseudomonadota</taxon>
        <taxon>Alphaproteobacteria</taxon>
        <taxon>Hyphomicrobiales</taxon>
        <taxon>Rhizobiaceae</taxon>
        <taxon>Rhizobium/Agrobacterium group</taxon>
        <taxon>Rhizobium</taxon>
    </lineage>
</organism>